<dbReference type="InterPro" id="IPR027417">
    <property type="entry name" value="P-loop_NTPase"/>
</dbReference>
<evidence type="ECO:0000313" key="5">
    <source>
        <dbReference type="EMBL" id="MBC5737838.1"/>
    </source>
</evidence>
<dbReference type="GO" id="GO:0004140">
    <property type="term" value="F:dephospho-CoA kinase activity"/>
    <property type="evidence" value="ECO:0007669"/>
    <property type="project" value="UniProtKB-UniRule"/>
</dbReference>
<protein>
    <recommendedName>
        <fullName evidence="3 4">Dephospho-CoA kinase</fullName>
        <ecNumber evidence="3 4">2.7.1.24</ecNumber>
    </recommendedName>
    <alternativeName>
        <fullName evidence="3">Dephosphocoenzyme A kinase</fullName>
    </alternativeName>
</protein>
<keyword evidence="3 5" id="KW-0808">Transferase</keyword>
<dbReference type="UniPathway" id="UPA00241">
    <property type="reaction ID" value="UER00356"/>
</dbReference>
<dbReference type="PANTHER" id="PTHR10695:SF46">
    <property type="entry name" value="BIFUNCTIONAL COENZYME A SYNTHASE-RELATED"/>
    <property type="match status" value="1"/>
</dbReference>
<sequence length="214" mass="22999">MKIIGITGPTGAGKTTALGALSGLGGYLIDCDAVYHRLLDCSAPMCSELTARFGWSILDAEGRLDRKRLGEIVFHDAGALSDLNAITHRYVGEEVDRLLASARAEGRTAAAIDAIALIESGLSEKCGVVVGILAPAEVRVRRIMAREGIAEAYARARVEAQKEESYFRAHCTYILENGADDTPETFRARAKKLFSQILENGVQPSAPGHRQQAT</sequence>
<evidence type="ECO:0000256" key="1">
    <source>
        <dbReference type="ARBA" id="ARBA00022741"/>
    </source>
</evidence>
<dbReference type="CDD" id="cd02022">
    <property type="entry name" value="DPCK"/>
    <property type="match status" value="1"/>
</dbReference>
<dbReference type="EC" id="2.7.1.24" evidence="3 4"/>
<dbReference type="Gene3D" id="3.40.50.300">
    <property type="entry name" value="P-loop containing nucleotide triphosphate hydrolases"/>
    <property type="match status" value="1"/>
</dbReference>
<keyword evidence="6" id="KW-1185">Reference proteome</keyword>
<keyword evidence="3" id="KW-0173">Coenzyme A biosynthesis</keyword>
<comment type="pathway">
    <text evidence="3">Cofactor biosynthesis; coenzyme A biosynthesis; CoA from (R)-pantothenate: step 5/5.</text>
</comment>
<comment type="similarity">
    <text evidence="3">Belongs to the CoaE family.</text>
</comment>
<dbReference type="SUPFAM" id="SSF52540">
    <property type="entry name" value="P-loop containing nucleoside triphosphate hydrolases"/>
    <property type="match status" value="1"/>
</dbReference>
<keyword evidence="3 5" id="KW-0418">Kinase</keyword>
<keyword evidence="2 3" id="KW-0067">ATP-binding</keyword>
<comment type="caution">
    <text evidence="5">The sequence shown here is derived from an EMBL/GenBank/DDBJ whole genome shotgun (WGS) entry which is preliminary data.</text>
</comment>
<dbReference type="GO" id="GO:0005524">
    <property type="term" value="F:ATP binding"/>
    <property type="evidence" value="ECO:0007669"/>
    <property type="project" value="UniProtKB-UniRule"/>
</dbReference>
<dbReference type="PANTHER" id="PTHR10695">
    <property type="entry name" value="DEPHOSPHO-COA KINASE-RELATED"/>
    <property type="match status" value="1"/>
</dbReference>
<dbReference type="GO" id="GO:0005737">
    <property type="term" value="C:cytoplasm"/>
    <property type="evidence" value="ECO:0007669"/>
    <property type="project" value="UniProtKB-SubCell"/>
</dbReference>
<comment type="catalytic activity">
    <reaction evidence="3">
        <text>3'-dephospho-CoA + ATP = ADP + CoA + H(+)</text>
        <dbReference type="Rhea" id="RHEA:18245"/>
        <dbReference type="ChEBI" id="CHEBI:15378"/>
        <dbReference type="ChEBI" id="CHEBI:30616"/>
        <dbReference type="ChEBI" id="CHEBI:57287"/>
        <dbReference type="ChEBI" id="CHEBI:57328"/>
        <dbReference type="ChEBI" id="CHEBI:456216"/>
        <dbReference type="EC" id="2.7.1.24"/>
    </reaction>
</comment>
<evidence type="ECO:0000256" key="3">
    <source>
        <dbReference type="HAMAP-Rule" id="MF_00376"/>
    </source>
</evidence>
<dbReference type="Proteomes" id="UP000607645">
    <property type="component" value="Unassembled WGS sequence"/>
</dbReference>
<dbReference type="InterPro" id="IPR001977">
    <property type="entry name" value="Depp_CoAkinase"/>
</dbReference>
<keyword evidence="1 3" id="KW-0547">Nucleotide-binding</keyword>
<evidence type="ECO:0000256" key="4">
    <source>
        <dbReference type="NCBIfam" id="TIGR00152"/>
    </source>
</evidence>
<accession>A0A8J6MH04</accession>
<dbReference type="RefSeq" id="WP_186919650.1">
    <property type="nucleotide sequence ID" value="NZ_JACOPQ010000010.1"/>
</dbReference>
<comment type="function">
    <text evidence="3">Catalyzes the phosphorylation of the 3'-hydroxyl group of dephosphocoenzyme A to form coenzyme A.</text>
</comment>
<organism evidence="5 6">
    <name type="scientific">Lawsonibacter faecis</name>
    <dbReference type="NCBI Taxonomy" id="2763052"/>
    <lineage>
        <taxon>Bacteria</taxon>
        <taxon>Bacillati</taxon>
        <taxon>Bacillota</taxon>
        <taxon>Clostridia</taxon>
        <taxon>Eubacteriales</taxon>
        <taxon>Oscillospiraceae</taxon>
        <taxon>Lawsonibacter</taxon>
    </lineage>
</organism>
<dbReference type="PROSITE" id="PS51219">
    <property type="entry name" value="DPCK"/>
    <property type="match status" value="1"/>
</dbReference>
<keyword evidence="3" id="KW-0963">Cytoplasm</keyword>
<comment type="subcellular location">
    <subcellularLocation>
        <location evidence="3">Cytoplasm</location>
    </subcellularLocation>
</comment>
<dbReference type="Pfam" id="PF01121">
    <property type="entry name" value="CoaE"/>
    <property type="match status" value="1"/>
</dbReference>
<dbReference type="AlphaFoldDB" id="A0A8J6MH04"/>
<evidence type="ECO:0000256" key="2">
    <source>
        <dbReference type="ARBA" id="ARBA00022840"/>
    </source>
</evidence>
<name>A0A8J6MH04_9FIRM</name>
<dbReference type="HAMAP" id="MF_00376">
    <property type="entry name" value="Dephospho_CoA_kinase"/>
    <property type="match status" value="1"/>
</dbReference>
<dbReference type="EMBL" id="JACOPQ010000010">
    <property type="protein sequence ID" value="MBC5737838.1"/>
    <property type="molecule type" value="Genomic_DNA"/>
</dbReference>
<evidence type="ECO:0000313" key="6">
    <source>
        <dbReference type="Proteomes" id="UP000607645"/>
    </source>
</evidence>
<gene>
    <name evidence="3" type="primary">coaE</name>
    <name evidence="5" type="ORF">H8S62_12555</name>
</gene>
<proteinExistence type="inferred from homology"/>
<dbReference type="GO" id="GO:0015937">
    <property type="term" value="P:coenzyme A biosynthetic process"/>
    <property type="evidence" value="ECO:0007669"/>
    <property type="project" value="UniProtKB-UniRule"/>
</dbReference>
<feature type="binding site" evidence="3">
    <location>
        <begin position="11"/>
        <end position="16"/>
    </location>
    <ligand>
        <name>ATP</name>
        <dbReference type="ChEBI" id="CHEBI:30616"/>
    </ligand>
</feature>
<dbReference type="NCBIfam" id="TIGR00152">
    <property type="entry name" value="dephospho-CoA kinase"/>
    <property type="match status" value="1"/>
</dbReference>
<reference evidence="5" key="1">
    <citation type="submission" date="2020-08" db="EMBL/GenBank/DDBJ databases">
        <title>Genome public.</title>
        <authorList>
            <person name="Liu C."/>
            <person name="Sun Q."/>
        </authorList>
    </citation>
    <scope>NUCLEOTIDE SEQUENCE</scope>
    <source>
        <strain evidence="5">NSJ-52</strain>
    </source>
</reference>